<evidence type="ECO:0000313" key="3">
    <source>
        <dbReference type="Proteomes" id="UP000472676"/>
    </source>
</evidence>
<dbReference type="Pfam" id="PF00300">
    <property type="entry name" value="His_Phos_1"/>
    <property type="match status" value="1"/>
</dbReference>
<dbReference type="InterPro" id="IPR029033">
    <property type="entry name" value="His_PPase_superfam"/>
</dbReference>
<dbReference type="CDD" id="cd07067">
    <property type="entry name" value="HP_PGM_like"/>
    <property type="match status" value="1"/>
</dbReference>
<dbReference type="EMBL" id="JAAMOW010000012">
    <property type="protein sequence ID" value="NGY06940.1"/>
    <property type="molecule type" value="Genomic_DNA"/>
</dbReference>
<keyword evidence="1" id="KW-0378">Hydrolase</keyword>
<reference evidence="2 3" key="1">
    <citation type="journal article" date="2014" name="Int. J. Syst. Evol. Microbiol.">
        <title>Solimonas terrae sp. nov., isolated from soil.</title>
        <authorList>
            <person name="Kim S.J."/>
            <person name="Moon J.Y."/>
            <person name="Weon H.Y."/>
            <person name="Ahn J.H."/>
            <person name="Chen W.M."/>
            <person name="Kwon S.W."/>
        </authorList>
    </citation>
    <scope>NUCLEOTIDE SEQUENCE [LARGE SCALE GENOMIC DNA]</scope>
    <source>
        <strain evidence="2 3">KIS83-12</strain>
    </source>
</reference>
<name>A0A6M2BX80_9GAMM</name>
<keyword evidence="3" id="KW-1185">Reference proteome</keyword>
<organism evidence="2 3">
    <name type="scientific">Solimonas terrae</name>
    <dbReference type="NCBI Taxonomy" id="1396819"/>
    <lineage>
        <taxon>Bacteria</taxon>
        <taxon>Pseudomonadati</taxon>
        <taxon>Pseudomonadota</taxon>
        <taxon>Gammaproteobacteria</taxon>
        <taxon>Nevskiales</taxon>
        <taxon>Nevskiaceae</taxon>
        <taxon>Solimonas</taxon>
    </lineage>
</organism>
<dbReference type="SUPFAM" id="SSF53254">
    <property type="entry name" value="Phosphoglycerate mutase-like"/>
    <property type="match status" value="1"/>
</dbReference>
<dbReference type="SMART" id="SM00855">
    <property type="entry name" value="PGAM"/>
    <property type="match status" value="1"/>
</dbReference>
<dbReference type="Gene3D" id="3.40.50.1240">
    <property type="entry name" value="Phosphoglycerate mutase-like"/>
    <property type="match status" value="1"/>
</dbReference>
<evidence type="ECO:0000313" key="2">
    <source>
        <dbReference type="EMBL" id="NGY06940.1"/>
    </source>
</evidence>
<evidence type="ECO:0000256" key="1">
    <source>
        <dbReference type="ARBA" id="ARBA00022801"/>
    </source>
</evidence>
<protein>
    <submittedName>
        <fullName evidence="2">Histidine phosphatase family protein</fullName>
    </submittedName>
</protein>
<dbReference type="RefSeq" id="WP_166261455.1">
    <property type="nucleotide sequence ID" value="NZ_JAAMOW010000012.1"/>
</dbReference>
<dbReference type="Proteomes" id="UP000472676">
    <property type="component" value="Unassembled WGS sequence"/>
</dbReference>
<proteinExistence type="predicted"/>
<comment type="caution">
    <text evidence="2">The sequence shown here is derived from an EMBL/GenBank/DDBJ whole genome shotgun (WGS) entry which is preliminary data.</text>
</comment>
<dbReference type="GO" id="GO:0016787">
    <property type="term" value="F:hydrolase activity"/>
    <property type="evidence" value="ECO:0007669"/>
    <property type="project" value="UniProtKB-KW"/>
</dbReference>
<accession>A0A6M2BX80</accession>
<dbReference type="InterPro" id="IPR013078">
    <property type="entry name" value="His_Pase_superF_clade-1"/>
</dbReference>
<sequence length="229" mass="25411">MGAIYLIRHGQASFGAGDYDKLSKRGVEQGTVLGRALAARGVTPDRVVCGGMLRHRETAQACLDAMKLAANWQEDPAWNEYDHENMVEAYRPRFRNKAVMAAELAASLNPRRAFQDVFAEAMKRWIGGEHDADYPESWVAFCARCEDAALRLQTALGRSKTALVFTSGGPISAVARHLLGLSSERAIRLNWTLANAAVTKLIYSERGIYLSTLNEHAHFEHDSSLITYR</sequence>
<dbReference type="PANTHER" id="PTHR20935">
    <property type="entry name" value="PHOSPHOGLYCERATE MUTASE-RELATED"/>
    <property type="match status" value="1"/>
</dbReference>
<dbReference type="InterPro" id="IPR051021">
    <property type="entry name" value="Mito_Ser/Thr_phosphatase"/>
</dbReference>
<dbReference type="AlphaFoldDB" id="A0A6M2BX80"/>
<dbReference type="PANTHER" id="PTHR20935:SF0">
    <property type="entry name" value="SERINE_THREONINE-PROTEIN PHOSPHATASE PGAM5, MITOCHONDRIAL"/>
    <property type="match status" value="1"/>
</dbReference>
<gene>
    <name evidence="2" type="ORF">G7Y85_19370</name>
</gene>